<evidence type="ECO:0000259" key="1">
    <source>
        <dbReference type="Pfam" id="PF10005"/>
    </source>
</evidence>
<dbReference type="Proteomes" id="UP000035068">
    <property type="component" value="Unassembled WGS sequence"/>
</dbReference>
<dbReference type="AlphaFoldDB" id="A0A0C2HLI9"/>
<keyword evidence="3" id="KW-1185">Reference proteome</keyword>
<dbReference type="InterPro" id="IPR011201">
    <property type="entry name" value="Zinc-ribbon_6_bact"/>
</dbReference>
<name>A0A0C2HLI9_9BACT</name>
<dbReference type="PIRSF" id="PIRSF012641">
    <property type="entry name" value="UCP012641"/>
    <property type="match status" value="1"/>
</dbReference>
<gene>
    <name evidence="2" type="ORF">GFER_04960</name>
</gene>
<dbReference type="RefSeq" id="WP_040096587.1">
    <property type="nucleotide sequence ID" value="NZ_JWJD01000001.1"/>
</dbReference>
<dbReference type="Pfam" id="PF15887">
    <property type="entry name" value="Peptidase_Mx"/>
    <property type="match status" value="1"/>
</dbReference>
<dbReference type="InterPro" id="IPR031321">
    <property type="entry name" value="UCP012641"/>
</dbReference>
<comment type="caution">
    <text evidence="2">The sequence shown here is derived from an EMBL/GenBank/DDBJ whole genome shotgun (WGS) entry which is preliminary data.</text>
</comment>
<organism evidence="2 3">
    <name type="scientific">Geoalkalibacter ferrihydriticus DSM 17813</name>
    <dbReference type="NCBI Taxonomy" id="1121915"/>
    <lineage>
        <taxon>Bacteria</taxon>
        <taxon>Pseudomonadati</taxon>
        <taxon>Thermodesulfobacteriota</taxon>
        <taxon>Desulfuromonadia</taxon>
        <taxon>Desulfuromonadales</taxon>
        <taxon>Geoalkalibacteraceae</taxon>
        <taxon>Geoalkalibacter</taxon>
    </lineage>
</organism>
<dbReference type="Pfam" id="PF10005">
    <property type="entry name" value="Zn_ribbon_DZR_6"/>
    <property type="match status" value="1"/>
</dbReference>
<dbReference type="EMBL" id="JWJD01000001">
    <property type="protein sequence ID" value="KIH77961.1"/>
    <property type="molecule type" value="Genomic_DNA"/>
</dbReference>
<protein>
    <recommendedName>
        <fullName evidence="1">Zinc-ribbon domain-containing protein</fullName>
    </recommendedName>
</protein>
<accession>A0A0C2HLI9</accession>
<dbReference type="Gene3D" id="3.40.390.70">
    <property type="match status" value="1"/>
</dbReference>
<evidence type="ECO:0000313" key="3">
    <source>
        <dbReference type="Proteomes" id="UP000035068"/>
    </source>
</evidence>
<evidence type="ECO:0000313" key="2">
    <source>
        <dbReference type="EMBL" id="KIH77961.1"/>
    </source>
</evidence>
<feature type="domain" description="Zinc-ribbon" evidence="1">
    <location>
        <begin position="3"/>
        <end position="95"/>
    </location>
</feature>
<reference evidence="2 3" key="1">
    <citation type="submission" date="2014-12" db="EMBL/GenBank/DDBJ databases">
        <title>Genomes of Geoalkalibacter ferrihydriticus and Geoalkalibacter subterraneus, two haloalkaliphilic metal-reducing members of the Geobacteraceae.</title>
        <authorList>
            <person name="Badalamenti J.P."/>
            <person name="Torres C.I."/>
            <person name="Krajmalnik-Brown R."/>
            <person name="Bond D.R."/>
        </authorList>
    </citation>
    <scope>NUCLEOTIDE SEQUENCE [LARGE SCALE GENOMIC DNA]</scope>
    <source>
        <strain evidence="2 3">DSM 17813</strain>
    </source>
</reference>
<proteinExistence type="predicted"/>
<sequence length="356" mass="40535">MKLFTCFNCGNLLYFENTACTSCGAALGFFPDDMILGAMTPTGTDNLWLAQHNQRRYKMCENYAVHQVCNWMVAQQSQESFCPACRLNRTIPDLSIGDNIRLWHTLEIEKHRLVYSLLRMGLPLAPRSQRQDGLEFDFLADNANLFSERKRVLTGHAAGLITLNIAEADPVLREKMRNDMAEPYRTLLGHFRHEAGHYYWGRLVAGTSWHEPFRQLFGDETADYGASLERYYAQGPAANWQESFVSSYASTHPWEDWAETWAHYLHIADTLETASQFGLRIAPSAGQDPKLAVGLETLDPYQPISFDELITDWLPLTFALNSLNRSMGHALAYPFVIVPAVMEKLAFIHRLVSAYR</sequence>